<dbReference type="CDD" id="cd00448">
    <property type="entry name" value="YjgF_YER057c_UK114_family"/>
    <property type="match status" value="1"/>
</dbReference>
<evidence type="ECO:0000313" key="2">
    <source>
        <dbReference type="EMBL" id="RAO68608.1"/>
    </source>
</evidence>
<name>A0A364KYI0_TALAM</name>
<evidence type="ECO:0000256" key="1">
    <source>
        <dbReference type="ARBA" id="ARBA00010552"/>
    </source>
</evidence>
<gene>
    <name evidence="2" type="ORF">BHQ10_004620</name>
</gene>
<dbReference type="InterPro" id="IPR006175">
    <property type="entry name" value="YjgF/YER057c/UK114"/>
</dbReference>
<dbReference type="GeneID" id="63793836"/>
<accession>A0A364KYI0</accession>
<dbReference type="PANTHER" id="PTHR11803">
    <property type="entry name" value="2-IMINOBUTANOATE/2-IMINOPROPANOATE DEAMINASE RIDA"/>
    <property type="match status" value="1"/>
</dbReference>
<dbReference type="SUPFAM" id="SSF55298">
    <property type="entry name" value="YjgF-like"/>
    <property type="match status" value="1"/>
</dbReference>
<dbReference type="PANTHER" id="PTHR11803:SF42">
    <property type="entry name" value="MMF1"/>
    <property type="match status" value="1"/>
</dbReference>
<organism evidence="2 3">
    <name type="scientific">Talaromyces amestolkiae</name>
    <dbReference type="NCBI Taxonomy" id="1196081"/>
    <lineage>
        <taxon>Eukaryota</taxon>
        <taxon>Fungi</taxon>
        <taxon>Dikarya</taxon>
        <taxon>Ascomycota</taxon>
        <taxon>Pezizomycotina</taxon>
        <taxon>Eurotiomycetes</taxon>
        <taxon>Eurotiomycetidae</taxon>
        <taxon>Eurotiales</taxon>
        <taxon>Trichocomaceae</taxon>
        <taxon>Talaromyces</taxon>
        <taxon>Talaromyces sect. Talaromyces</taxon>
    </lineage>
</organism>
<comment type="caution">
    <text evidence="2">The sequence shown here is derived from an EMBL/GenBank/DDBJ whole genome shotgun (WGS) entry which is preliminary data.</text>
</comment>
<dbReference type="FunFam" id="3.30.1330.40:FF:000001">
    <property type="entry name" value="L-PSP family endoribonuclease"/>
    <property type="match status" value="1"/>
</dbReference>
<dbReference type="RefSeq" id="XP_040733124.1">
    <property type="nucleotide sequence ID" value="XM_040877006.1"/>
</dbReference>
<dbReference type="OrthoDB" id="309640at2759"/>
<dbReference type="InterPro" id="IPR035959">
    <property type="entry name" value="RutC-like_sf"/>
</dbReference>
<protein>
    <submittedName>
        <fullName evidence="2">Uncharacterized protein</fullName>
    </submittedName>
</protein>
<dbReference type="InterPro" id="IPR006056">
    <property type="entry name" value="RidA"/>
</dbReference>
<comment type="similarity">
    <text evidence="1">Belongs to the RutC family.</text>
</comment>
<reference evidence="2 3" key="1">
    <citation type="journal article" date="2017" name="Biotechnol. Biofuels">
        <title>Differential beta-glucosidase expression as a function of carbon source availability in Talaromyces amestolkiae: a genomic and proteomic approach.</title>
        <authorList>
            <person name="de Eugenio L.I."/>
            <person name="Mendez-Liter J.A."/>
            <person name="Nieto-Dominguez M."/>
            <person name="Alonso L."/>
            <person name="Gil-Munoz J."/>
            <person name="Barriuso J."/>
            <person name="Prieto A."/>
            <person name="Martinez M.J."/>
        </authorList>
    </citation>
    <scope>NUCLEOTIDE SEQUENCE [LARGE SCALE GENOMIC DNA]</scope>
    <source>
        <strain evidence="2 3">CIB</strain>
    </source>
</reference>
<dbReference type="NCBIfam" id="TIGR00004">
    <property type="entry name" value="Rid family detoxifying hydrolase"/>
    <property type="match status" value="1"/>
</dbReference>
<proteinExistence type="inferred from homology"/>
<dbReference type="GO" id="GO:0019239">
    <property type="term" value="F:deaminase activity"/>
    <property type="evidence" value="ECO:0007669"/>
    <property type="project" value="TreeGrafter"/>
</dbReference>
<dbReference type="Pfam" id="PF01042">
    <property type="entry name" value="Ribonuc_L-PSP"/>
    <property type="match status" value="1"/>
</dbReference>
<dbReference type="Proteomes" id="UP000249363">
    <property type="component" value="Unassembled WGS sequence"/>
</dbReference>
<keyword evidence="3" id="KW-1185">Reference proteome</keyword>
<dbReference type="EMBL" id="MIKG01000008">
    <property type="protein sequence ID" value="RAO68608.1"/>
    <property type="molecule type" value="Genomic_DNA"/>
</dbReference>
<dbReference type="STRING" id="1196081.A0A364KYI0"/>
<evidence type="ECO:0000313" key="3">
    <source>
        <dbReference type="Proteomes" id="UP000249363"/>
    </source>
</evidence>
<dbReference type="GO" id="GO:0005829">
    <property type="term" value="C:cytosol"/>
    <property type="evidence" value="ECO:0007669"/>
    <property type="project" value="TreeGrafter"/>
</dbReference>
<sequence>MSPLQAVFTTKAPKPLPQFSQAVKFGEIVYCSGNIGLNPESWTLVKGGVREETKQALLNLSAILEEAGSSINNIIKMNIFLTTMDDFALMNEAFDEVVKSETKPCRTCVAVYQLPLSAAVEIECSAFLNT</sequence>
<dbReference type="GO" id="GO:0005739">
    <property type="term" value="C:mitochondrion"/>
    <property type="evidence" value="ECO:0007669"/>
    <property type="project" value="TreeGrafter"/>
</dbReference>
<dbReference type="Gene3D" id="3.30.1330.40">
    <property type="entry name" value="RutC-like"/>
    <property type="match status" value="1"/>
</dbReference>
<dbReference type="AlphaFoldDB" id="A0A364KYI0"/>